<dbReference type="SUPFAM" id="SSF58104">
    <property type="entry name" value="Methyl-accepting chemotaxis protein (MCP) signaling domain"/>
    <property type="match status" value="1"/>
</dbReference>
<name>A0ABX0TRJ7_9SPHN</name>
<comment type="caution">
    <text evidence="6">The sequence shown here is derived from an EMBL/GenBank/DDBJ whole genome shotgun (WGS) entry which is preliminary data.</text>
</comment>
<keyword evidence="1 2" id="KW-0807">Transducer</keyword>
<keyword evidence="7" id="KW-1185">Reference proteome</keyword>
<feature type="coiled-coil region" evidence="3">
    <location>
        <begin position="226"/>
        <end position="253"/>
    </location>
</feature>
<dbReference type="EMBL" id="JAAOZC010000001">
    <property type="protein sequence ID" value="NIJ06810.1"/>
    <property type="molecule type" value="Genomic_DNA"/>
</dbReference>
<dbReference type="RefSeq" id="WP_167071482.1">
    <property type="nucleotide sequence ID" value="NZ_JAAOZC010000001.1"/>
</dbReference>
<dbReference type="Gene3D" id="1.10.287.950">
    <property type="entry name" value="Methyl-accepting chemotaxis protein"/>
    <property type="match status" value="1"/>
</dbReference>
<keyword evidence="4" id="KW-0472">Membrane</keyword>
<dbReference type="PANTHER" id="PTHR32089">
    <property type="entry name" value="METHYL-ACCEPTING CHEMOTAXIS PROTEIN MCPB"/>
    <property type="match status" value="1"/>
</dbReference>
<proteinExistence type="predicted"/>
<reference evidence="6 7" key="1">
    <citation type="submission" date="2020-03" db="EMBL/GenBank/DDBJ databases">
        <title>Genomic Encyclopedia of Type Strains, Phase III (KMG-III): the genomes of soil and plant-associated and newly described type strains.</title>
        <authorList>
            <person name="Whitman W."/>
        </authorList>
    </citation>
    <scope>NUCLEOTIDE SEQUENCE [LARGE SCALE GENOMIC DNA]</scope>
    <source>
        <strain evidence="6 7">CECT 8804</strain>
    </source>
</reference>
<keyword evidence="3" id="KW-0175">Coiled coil</keyword>
<feature type="transmembrane region" description="Helical" evidence="4">
    <location>
        <begin position="121"/>
        <end position="151"/>
    </location>
</feature>
<feature type="transmembrane region" description="Helical" evidence="4">
    <location>
        <begin position="37"/>
        <end position="58"/>
    </location>
</feature>
<organism evidence="6 7">
    <name type="scientific">Sphingomonas vulcanisoli</name>
    <dbReference type="NCBI Taxonomy" id="1658060"/>
    <lineage>
        <taxon>Bacteria</taxon>
        <taxon>Pseudomonadati</taxon>
        <taxon>Pseudomonadota</taxon>
        <taxon>Alphaproteobacteria</taxon>
        <taxon>Sphingomonadales</taxon>
        <taxon>Sphingomonadaceae</taxon>
        <taxon>Sphingomonas</taxon>
    </lineage>
</organism>
<feature type="transmembrane region" description="Helical" evidence="4">
    <location>
        <begin position="65"/>
        <end position="82"/>
    </location>
</feature>
<gene>
    <name evidence="6" type="ORF">FHS31_000392</name>
</gene>
<dbReference type="SMART" id="SM00283">
    <property type="entry name" value="MA"/>
    <property type="match status" value="1"/>
</dbReference>
<evidence type="ECO:0000259" key="5">
    <source>
        <dbReference type="PROSITE" id="PS50111"/>
    </source>
</evidence>
<sequence>MKEALVRLTARIADLIARPLGRYDIEDAIDQLRLRGVMLMAVNGWLATAMMLIASIWVQPAATAPLFFIGLLANAGPTWMMLQRRRDVYARMIVGTLAAAVPAMLLFLLRGYSWQTDGHMFFFVALSMLVMFCDWLPIALASALIAVHHLILNLIAPTWVWNDTGDLPRVFYHAFAVILQFAVLAQVTTLLHRLLSKQSEAIAEQRALIDLAESARARAGEALASAQSAGNAAAAERERRQKAEQRVAIERQAELVILASEFERTVAEVVKTIHTSSQGLEGLAIRLDDVAGAADREVSAAAAGAADTIGDIRQVAAAIGDLSASIRTIAVAAGHQNDLTERAAGDAARSVETIAMLDGRVVEIEAFIGDIHDIAAKTNLLALNATIEAARAGDAGRGFAVVAGEVKSLAADAARASERIRDLLSDIRTGVSDSAAKINGATGAVHDVSSAAARISHAVDEQTRYAGEIDRSAARAASGADRIERQMEGVASSIASTVSLSAQVRGDAMTLATSARDLRTSTQRFVAFLRDGEVSAAA</sequence>
<dbReference type="InterPro" id="IPR004089">
    <property type="entry name" value="MCPsignal_dom"/>
</dbReference>
<feature type="transmembrane region" description="Helical" evidence="4">
    <location>
        <begin position="171"/>
        <end position="191"/>
    </location>
</feature>
<evidence type="ECO:0000256" key="2">
    <source>
        <dbReference type="PROSITE-ProRule" id="PRU00284"/>
    </source>
</evidence>
<dbReference type="Proteomes" id="UP000727456">
    <property type="component" value="Unassembled WGS sequence"/>
</dbReference>
<evidence type="ECO:0000313" key="6">
    <source>
        <dbReference type="EMBL" id="NIJ06810.1"/>
    </source>
</evidence>
<accession>A0ABX0TRJ7</accession>
<dbReference type="Pfam" id="PF00015">
    <property type="entry name" value="MCPsignal"/>
    <property type="match status" value="1"/>
</dbReference>
<protein>
    <submittedName>
        <fullName evidence="6">Methyl-accepting chemotaxis protein</fullName>
    </submittedName>
</protein>
<keyword evidence="4" id="KW-1133">Transmembrane helix</keyword>
<keyword evidence="4" id="KW-0812">Transmembrane</keyword>
<dbReference type="PANTHER" id="PTHR32089:SF112">
    <property type="entry name" value="LYSOZYME-LIKE PROTEIN-RELATED"/>
    <property type="match status" value="1"/>
</dbReference>
<evidence type="ECO:0000256" key="1">
    <source>
        <dbReference type="ARBA" id="ARBA00023224"/>
    </source>
</evidence>
<dbReference type="PROSITE" id="PS50111">
    <property type="entry name" value="CHEMOTAXIS_TRANSDUC_2"/>
    <property type="match status" value="1"/>
</dbReference>
<feature type="domain" description="Methyl-accepting transducer" evidence="5">
    <location>
        <begin position="283"/>
        <end position="502"/>
    </location>
</feature>
<feature type="transmembrane region" description="Helical" evidence="4">
    <location>
        <begin position="88"/>
        <end position="109"/>
    </location>
</feature>
<evidence type="ECO:0000256" key="4">
    <source>
        <dbReference type="SAM" id="Phobius"/>
    </source>
</evidence>
<evidence type="ECO:0000256" key="3">
    <source>
        <dbReference type="SAM" id="Coils"/>
    </source>
</evidence>
<evidence type="ECO:0000313" key="7">
    <source>
        <dbReference type="Proteomes" id="UP000727456"/>
    </source>
</evidence>